<reference evidence="4 6" key="1">
    <citation type="submission" date="2016-10" db="EMBL/GenBank/DDBJ databases">
        <title>Genome sequence of Mycobacterium talmonii.</title>
        <authorList>
            <person name="Greninger A.L."/>
            <person name="Elliott B."/>
            <person name="Vasireddy S."/>
            <person name="Vasireddy R."/>
        </authorList>
    </citation>
    <scope>NUCLEOTIDE SEQUENCE [LARGE SCALE GENOMIC DNA]</scope>
    <source>
        <strain evidence="4">MO-5499</strain>
        <strain evidence="6">NE-TNMC-100812</strain>
    </source>
</reference>
<dbReference type="GO" id="GO:0042597">
    <property type="term" value="C:periplasmic space"/>
    <property type="evidence" value="ECO:0007669"/>
    <property type="project" value="UniProtKB-SubCell"/>
</dbReference>
<evidence type="ECO:0000256" key="2">
    <source>
        <dbReference type="ARBA" id="ARBA00010742"/>
    </source>
</evidence>
<evidence type="ECO:0000313" key="7">
    <source>
        <dbReference type="Proteomes" id="UP000238296"/>
    </source>
</evidence>
<reference evidence="5" key="3">
    <citation type="submission" date="2018-01" db="EMBL/GenBank/DDBJ databases">
        <authorList>
            <person name="Gaut B.S."/>
            <person name="Morton B.R."/>
            <person name="Clegg M.T."/>
            <person name="Duvall M.R."/>
        </authorList>
    </citation>
    <scope>NUCLEOTIDE SEQUENCE</scope>
    <source>
        <strain evidence="5">ATCC BAA-2683</strain>
    </source>
</reference>
<gene>
    <name evidence="4" type="ORF">BKN37_01535</name>
    <name evidence="5" type="ORF">C1Y40_05256</name>
</gene>
<dbReference type="EMBL" id="MLQM01000003">
    <property type="protein sequence ID" value="OHV06678.1"/>
    <property type="molecule type" value="Genomic_DNA"/>
</dbReference>
<organism evidence="4 6">
    <name type="scientific">Mycobacterium talmoniae</name>
    <dbReference type="NCBI Taxonomy" id="1858794"/>
    <lineage>
        <taxon>Bacteria</taxon>
        <taxon>Bacillati</taxon>
        <taxon>Actinomycetota</taxon>
        <taxon>Actinomycetes</taxon>
        <taxon>Mycobacteriales</taxon>
        <taxon>Mycobacteriaceae</taxon>
        <taxon>Mycobacterium</taxon>
    </lineage>
</organism>
<dbReference type="EMBL" id="PPEA01000759">
    <property type="protein sequence ID" value="PQM44587.1"/>
    <property type="molecule type" value="Genomic_DNA"/>
</dbReference>
<keyword evidence="3" id="KW-0732">Signal</keyword>
<reference evidence="5 7" key="2">
    <citation type="journal article" date="2017" name="Int. J. Syst. Evol. Microbiol.">
        <title>Mycobacterium talmoniae sp. nov., a slowly growing mycobacterium isolated from human respiratory samples.</title>
        <authorList>
            <person name="Davidson R.M."/>
            <person name="DeGroote M.A."/>
            <person name="Marola J.L."/>
            <person name="Buss S."/>
            <person name="Jones V."/>
            <person name="McNeil M.R."/>
            <person name="Freifeld A.G."/>
            <person name="Elaine Epperson L."/>
            <person name="Hasan N.A."/>
            <person name="Jackson M."/>
            <person name="Iwen P.C."/>
            <person name="Salfinger M."/>
            <person name="Strong M."/>
        </authorList>
    </citation>
    <scope>NUCLEOTIDE SEQUENCE [LARGE SCALE GENOMIC DNA]</scope>
    <source>
        <strain evidence="5 7">ATCC BAA-2683</strain>
    </source>
</reference>
<dbReference type="AlphaFoldDB" id="A0A1S1NSB2"/>
<dbReference type="Proteomes" id="UP000238296">
    <property type="component" value="Unassembled WGS sequence"/>
</dbReference>
<keyword evidence="6" id="KW-1185">Reference proteome</keyword>
<dbReference type="Proteomes" id="UP000179734">
    <property type="component" value="Unassembled WGS sequence"/>
</dbReference>
<comment type="similarity">
    <text evidence="2">Belongs to the bacterial solute-binding protein SsuA/TauA family.</text>
</comment>
<dbReference type="PANTHER" id="PTHR30024:SF47">
    <property type="entry name" value="TAURINE-BINDING PERIPLASMIC PROTEIN"/>
    <property type="match status" value="1"/>
</dbReference>
<comment type="subcellular location">
    <subcellularLocation>
        <location evidence="1">Periplasm</location>
    </subcellularLocation>
</comment>
<evidence type="ECO:0000313" key="6">
    <source>
        <dbReference type="Proteomes" id="UP000179734"/>
    </source>
</evidence>
<protein>
    <submittedName>
        <fullName evidence="4">Nitrate ABC transporter substrate-binding protein</fullName>
    </submittedName>
</protein>
<dbReference type="Gene3D" id="3.40.190.10">
    <property type="entry name" value="Periplasmic binding protein-like II"/>
    <property type="match status" value="2"/>
</dbReference>
<evidence type="ECO:0000256" key="1">
    <source>
        <dbReference type="ARBA" id="ARBA00004418"/>
    </source>
</evidence>
<evidence type="ECO:0000313" key="4">
    <source>
        <dbReference type="EMBL" id="OHV06678.1"/>
    </source>
</evidence>
<dbReference type="SUPFAM" id="SSF53850">
    <property type="entry name" value="Periplasmic binding protein-like II"/>
    <property type="match status" value="1"/>
</dbReference>
<evidence type="ECO:0000313" key="5">
    <source>
        <dbReference type="EMBL" id="PQM44587.1"/>
    </source>
</evidence>
<sequence>MPTPVTMELLSLVFSLPQLVAHDEGYFAEEGLEVTFVPKEYAAVTYLDNHELLSAFGATKSHFESGEATLYRACEWGQIRRSHDSTIGGRIVSKRAAVAGQALVVAPDAPEVHPSDLANKEVAVNFHHGSHYVALQLLEGFLPREEIKVVHLGGPQQRFEALRDGRVAAAALMEPWITLAEKQGYKLLGEAFYIGSEVASPDLATETYEAIGRAVNRAVVKLNDNPRPYLHHLIAEVPPELGELHPDDFPLSRFRFMQQQPYPQDQFQRTYDWMLSWGLIADDSRYNQLVRNLITN</sequence>
<comment type="caution">
    <text evidence="4">The sequence shown here is derived from an EMBL/GenBank/DDBJ whole genome shotgun (WGS) entry which is preliminary data.</text>
</comment>
<proteinExistence type="inferred from homology"/>
<dbReference type="RefSeq" id="WP_071020188.1">
    <property type="nucleotide sequence ID" value="NZ_MLQM01000003.1"/>
</dbReference>
<name>A0A1S1NSB2_9MYCO</name>
<dbReference type="PANTHER" id="PTHR30024">
    <property type="entry name" value="ALIPHATIC SULFONATES-BINDING PROTEIN-RELATED"/>
    <property type="match status" value="1"/>
</dbReference>
<accession>A0A1S1NSB2</accession>
<evidence type="ECO:0000256" key="3">
    <source>
        <dbReference type="ARBA" id="ARBA00022729"/>
    </source>
</evidence>